<reference evidence="1" key="1">
    <citation type="journal article" date="2014" name="Int. J. Syst. Evol. Microbiol.">
        <title>Complete genome sequence of Corynebacterium casei LMG S-19264T (=DSM 44701T), isolated from a smear-ripened cheese.</title>
        <authorList>
            <consortium name="US DOE Joint Genome Institute (JGI-PGF)"/>
            <person name="Walter F."/>
            <person name="Albersmeier A."/>
            <person name="Kalinowski J."/>
            <person name="Ruckert C."/>
        </authorList>
    </citation>
    <scope>NUCLEOTIDE SEQUENCE</scope>
    <source>
        <strain evidence="1">CGMCC 1.12187</strain>
    </source>
</reference>
<dbReference type="RefSeq" id="WP_188539627.1">
    <property type="nucleotide sequence ID" value="NZ_BMEQ01000029.1"/>
</dbReference>
<accession>A0A917H552</accession>
<name>A0A917H552_9MICC</name>
<comment type="caution">
    <text evidence="1">The sequence shown here is derived from an EMBL/GenBank/DDBJ whole genome shotgun (WGS) entry which is preliminary data.</text>
</comment>
<gene>
    <name evidence="1" type="ORF">GCM10011374_35350</name>
</gene>
<organism evidence="1 2">
    <name type="scientific">Kocuria dechangensis</name>
    <dbReference type="NCBI Taxonomy" id="1176249"/>
    <lineage>
        <taxon>Bacteria</taxon>
        <taxon>Bacillati</taxon>
        <taxon>Actinomycetota</taxon>
        <taxon>Actinomycetes</taxon>
        <taxon>Micrococcales</taxon>
        <taxon>Micrococcaceae</taxon>
        <taxon>Kocuria</taxon>
    </lineage>
</organism>
<dbReference type="AlphaFoldDB" id="A0A917H552"/>
<evidence type="ECO:0000313" key="1">
    <source>
        <dbReference type="EMBL" id="GGG67981.1"/>
    </source>
</evidence>
<protein>
    <submittedName>
        <fullName evidence="1">Uncharacterized protein</fullName>
    </submittedName>
</protein>
<dbReference type="EMBL" id="BMEQ01000029">
    <property type="protein sequence ID" value="GGG67981.1"/>
    <property type="molecule type" value="Genomic_DNA"/>
</dbReference>
<dbReference type="Proteomes" id="UP000638848">
    <property type="component" value="Unassembled WGS sequence"/>
</dbReference>
<keyword evidence="2" id="KW-1185">Reference proteome</keyword>
<proteinExistence type="predicted"/>
<reference evidence="1" key="2">
    <citation type="submission" date="2020-09" db="EMBL/GenBank/DDBJ databases">
        <authorList>
            <person name="Sun Q."/>
            <person name="Zhou Y."/>
        </authorList>
    </citation>
    <scope>NUCLEOTIDE SEQUENCE</scope>
    <source>
        <strain evidence="1">CGMCC 1.12187</strain>
    </source>
</reference>
<sequence length="61" mass="6729">MTDKNRMYQLDNPAGLDSTYGDLVTGIRNGFAGVCPAKATGSWWRPLKKTPQSSLRPKCLD</sequence>
<evidence type="ECO:0000313" key="2">
    <source>
        <dbReference type="Proteomes" id="UP000638848"/>
    </source>
</evidence>